<evidence type="ECO:0000313" key="2">
    <source>
        <dbReference type="Proteomes" id="UP000001056"/>
    </source>
</evidence>
<dbReference type="RefSeq" id="XP_001226175.1">
    <property type="nucleotide sequence ID" value="XM_001226174.1"/>
</dbReference>
<dbReference type="InParanoid" id="Q2GM96"/>
<accession>Q2GM96</accession>
<reference evidence="2" key="1">
    <citation type="journal article" date="2015" name="Genome Announc.">
        <title>Draft genome sequence of the cellulolytic fungus Chaetomium globosum.</title>
        <authorList>
            <person name="Cuomo C.A."/>
            <person name="Untereiner W.A."/>
            <person name="Ma L.-J."/>
            <person name="Grabherr M."/>
            <person name="Birren B.W."/>
        </authorList>
    </citation>
    <scope>NUCLEOTIDE SEQUENCE [LARGE SCALE GENOMIC DNA]</scope>
    <source>
        <strain evidence="2">ATCC 6205 / CBS 148.51 / DSM 1962 / NBRC 6347 / NRRL 1970</strain>
    </source>
</reference>
<protein>
    <submittedName>
        <fullName evidence="1">Uncharacterized protein</fullName>
    </submittedName>
</protein>
<dbReference type="AlphaFoldDB" id="Q2GM96"/>
<dbReference type="VEuPathDB" id="FungiDB:CHGG_10908"/>
<name>Q2GM96_CHAGB</name>
<gene>
    <name evidence="1" type="ORF">CHGG_10908</name>
</gene>
<organism evidence="1 2">
    <name type="scientific">Chaetomium globosum (strain ATCC 6205 / CBS 148.51 / DSM 1962 / NBRC 6347 / NRRL 1970)</name>
    <name type="common">Soil fungus</name>
    <dbReference type="NCBI Taxonomy" id="306901"/>
    <lineage>
        <taxon>Eukaryota</taxon>
        <taxon>Fungi</taxon>
        <taxon>Dikarya</taxon>
        <taxon>Ascomycota</taxon>
        <taxon>Pezizomycotina</taxon>
        <taxon>Sordariomycetes</taxon>
        <taxon>Sordariomycetidae</taxon>
        <taxon>Sordariales</taxon>
        <taxon>Chaetomiaceae</taxon>
        <taxon>Chaetomium</taxon>
    </lineage>
</organism>
<dbReference type="HOGENOM" id="CLU_182415_0_0_1"/>
<dbReference type="Proteomes" id="UP000001056">
    <property type="component" value="Unassembled WGS sequence"/>
</dbReference>
<sequence>MEAKEFTTTSYSFKCLKCVPNTNASPVTVRQRNVHAAPVWFALAVFYGAIIRELPTDSTASGLGGRLGGATAGLDRRGVAAIAATGGGLRQSLILSRI</sequence>
<keyword evidence="2" id="KW-1185">Reference proteome</keyword>
<dbReference type="GeneID" id="4397145"/>
<proteinExistence type="predicted"/>
<dbReference type="EMBL" id="CH408036">
    <property type="protein sequence ID" value="EAQ83090.1"/>
    <property type="molecule type" value="Genomic_DNA"/>
</dbReference>
<evidence type="ECO:0000313" key="1">
    <source>
        <dbReference type="EMBL" id="EAQ83090.1"/>
    </source>
</evidence>